<dbReference type="Pfam" id="PF01709">
    <property type="entry name" value="Transcrip_reg"/>
    <property type="match status" value="1"/>
</dbReference>
<name>A0A7S3QM13_DUNTE</name>
<reference evidence="4" key="1">
    <citation type="submission" date="2021-01" db="EMBL/GenBank/DDBJ databases">
        <authorList>
            <person name="Corre E."/>
            <person name="Pelletier E."/>
            <person name="Niang G."/>
            <person name="Scheremetjew M."/>
            <person name="Finn R."/>
            <person name="Kale V."/>
            <person name="Holt S."/>
            <person name="Cochrane G."/>
            <person name="Meng A."/>
            <person name="Brown T."/>
            <person name="Cohen L."/>
        </authorList>
    </citation>
    <scope>NUCLEOTIDE SEQUENCE</scope>
    <source>
        <strain evidence="4">CCMP1320</strain>
    </source>
</reference>
<proteinExistence type="inferred from homology"/>
<sequence>MLASSSLMLPCTMHGRCVLHPCYRHPVPQRDACITHMGRRSAKIAGRKGKADEKRSKIYGTIGKKIIQYIKSGGPDPASNSLLADLLKQAKDAGCPKDIIERNTKKATDKSQADFQSCTYEAYGPAGSSFVIEALTDNVNRSVADVKSVITKAGCKVADPGSVMFAFSRAGQILVVNAGEEEVFEAAMEVGAEDIQPVEGGEDGSDGYKVFTSVPDFVSAKASLQQKGFKLAEEDSLLVYKANAPIEIEDDEAFSKCEALVDKLLALGDVDSVHTNVVGLD</sequence>
<dbReference type="HAMAP" id="MF_00693">
    <property type="entry name" value="Transcrip_reg_TACO1"/>
    <property type="match status" value="1"/>
</dbReference>
<dbReference type="AlphaFoldDB" id="A0A7S3QM13"/>
<dbReference type="EMBL" id="HBIP01003128">
    <property type="protein sequence ID" value="CAE0486315.1"/>
    <property type="molecule type" value="Transcribed_RNA"/>
</dbReference>
<feature type="domain" description="TACO1/YebC-like N-terminal" evidence="3">
    <location>
        <begin position="40"/>
        <end position="109"/>
    </location>
</feature>
<dbReference type="Gene3D" id="1.10.10.200">
    <property type="match status" value="1"/>
</dbReference>
<dbReference type="InterPro" id="IPR029072">
    <property type="entry name" value="YebC-like"/>
</dbReference>
<gene>
    <name evidence="4" type="ORF">DTER00134_LOCUS1354</name>
</gene>
<dbReference type="SUPFAM" id="SSF75625">
    <property type="entry name" value="YebC-like"/>
    <property type="match status" value="1"/>
</dbReference>
<protein>
    <recommendedName>
        <fullName evidence="5">Transcriptional regulatory protein</fullName>
    </recommendedName>
</protein>
<evidence type="ECO:0000259" key="3">
    <source>
        <dbReference type="Pfam" id="PF20772"/>
    </source>
</evidence>
<dbReference type="Gene3D" id="3.30.70.980">
    <property type="match status" value="2"/>
</dbReference>
<accession>A0A7S3QM13</accession>
<evidence type="ECO:0008006" key="5">
    <source>
        <dbReference type="Google" id="ProtNLM"/>
    </source>
</evidence>
<dbReference type="InterPro" id="IPR002876">
    <property type="entry name" value="Transcrip_reg_TACO1-like"/>
</dbReference>
<feature type="domain" description="TACO1/YebC-like second and third" evidence="2">
    <location>
        <begin position="116"/>
        <end position="277"/>
    </location>
</feature>
<dbReference type="Pfam" id="PF20772">
    <property type="entry name" value="TACO1_YebC_N"/>
    <property type="match status" value="1"/>
</dbReference>
<comment type="similarity">
    <text evidence="1">Belongs to the TACO1 family.</text>
</comment>
<dbReference type="PANTHER" id="PTHR12532:SF0">
    <property type="entry name" value="TRANSLATIONAL ACTIVATOR OF CYTOCHROME C OXIDASE 1"/>
    <property type="match status" value="1"/>
</dbReference>
<dbReference type="InterPro" id="IPR026564">
    <property type="entry name" value="Transcrip_reg_TACO1-like_dom3"/>
</dbReference>
<organism evidence="4">
    <name type="scientific">Dunaliella tertiolecta</name>
    <name type="common">Green alga</name>
    <dbReference type="NCBI Taxonomy" id="3047"/>
    <lineage>
        <taxon>Eukaryota</taxon>
        <taxon>Viridiplantae</taxon>
        <taxon>Chlorophyta</taxon>
        <taxon>core chlorophytes</taxon>
        <taxon>Chlorophyceae</taxon>
        <taxon>CS clade</taxon>
        <taxon>Chlamydomonadales</taxon>
        <taxon>Dunaliellaceae</taxon>
        <taxon>Dunaliella</taxon>
    </lineage>
</organism>
<dbReference type="InterPro" id="IPR017856">
    <property type="entry name" value="Integrase-like_N"/>
</dbReference>
<dbReference type="GO" id="GO:0009507">
    <property type="term" value="C:chloroplast"/>
    <property type="evidence" value="ECO:0007669"/>
    <property type="project" value="TreeGrafter"/>
</dbReference>
<dbReference type="InterPro" id="IPR049083">
    <property type="entry name" value="TACO1_YebC_N"/>
</dbReference>
<evidence type="ECO:0000313" key="4">
    <source>
        <dbReference type="EMBL" id="CAE0486315.1"/>
    </source>
</evidence>
<evidence type="ECO:0000256" key="1">
    <source>
        <dbReference type="ARBA" id="ARBA00008724"/>
    </source>
</evidence>
<dbReference type="InterPro" id="IPR048300">
    <property type="entry name" value="TACO1_YebC-like_2nd/3rd_dom"/>
</dbReference>
<dbReference type="PANTHER" id="PTHR12532">
    <property type="entry name" value="TRANSLATIONAL ACTIVATOR OF CYTOCHROME C OXIDASE 1"/>
    <property type="match status" value="1"/>
</dbReference>
<evidence type="ECO:0000259" key="2">
    <source>
        <dbReference type="Pfam" id="PF01709"/>
    </source>
</evidence>